<dbReference type="EMBL" id="CM000883">
    <property type="protein sequence ID" value="PNT65118.1"/>
    <property type="molecule type" value="Genomic_DNA"/>
</dbReference>
<dbReference type="Proteomes" id="UP000008810">
    <property type="component" value="Chromosome 4"/>
</dbReference>
<dbReference type="Gramene" id="PNT65118">
    <property type="protein sequence ID" value="PNT65118"/>
    <property type="gene ID" value="BRADI_4g37566v3"/>
</dbReference>
<protein>
    <submittedName>
        <fullName evidence="1 2">Uncharacterized protein</fullName>
    </submittedName>
</protein>
<dbReference type="AlphaFoldDB" id="A0A2K2CSW3"/>
<name>A0A2K2CSW3_BRADI</name>
<organism evidence="1">
    <name type="scientific">Brachypodium distachyon</name>
    <name type="common">Purple false brome</name>
    <name type="synonym">Trachynia distachya</name>
    <dbReference type="NCBI Taxonomy" id="15368"/>
    <lineage>
        <taxon>Eukaryota</taxon>
        <taxon>Viridiplantae</taxon>
        <taxon>Streptophyta</taxon>
        <taxon>Embryophyta</taxon>
        <taxon>Tracheophyta</taxon>
        <taxon>Spermatophyta</taxon>
        <taxon>Magnoliopsida</taxon>
        <taxon>Liliopsida</taxon>
        <taxon>Poales</taxon>
        <taxon>Poaceae</taxon>
        <taxon>BOP clade</taxon>
        <taxon>Pooideae</taxon>
        <taxon>Stipodae</taxon>
        <taxon>Brachypodieae</taxon>
        <taxon>Brachypodium</taxon>
    </lineage>
</organism>
<gene>
    <name evidence="1" type="ORF">BRADI_4g37566v3</name>
</gene>
<reference evidence="1" key="2">
    <citation type="submission" date="2017-06" db="EMBL/GenBank/DDBJ databases">
        <title>WGS assembly of Brachypodium distachyon.</title>
        <authorList>
            <consortium name="The International Brachypodium Initiative"/>
            <person name="Lucas S."/>
            <person name="Harmon-Smith M."/>
            <person name="Lail K."/>
            <person name="Tice H."/>
            <person name="Grimwood J."/>
            <person name="Bruce D."/>
            <person name="Barry K."/>
            <person name="Shu S."/>
            <person name="Lindquist E."/>
            <person name="Wang M."/>
            <person name="Pitluck S."/>
            <person name="Vogel J.P."/>
            <person name="Garvin D.F."/>
            <person name="Mockler T.C."/>
            <person name="Schmutz J."/>
            <person name="Rokhsar D."/>
            <person name="Bevan M.W."/>
        </authorList>
    </citation>
    <scope>NUCLEOTIDE SEQUENCE</scope>
    <source>
        <strain evidence="1">Bd21</strain>
    </source>
</reference>
<reference evidence="1 2" key="1">
    <citation type="journal article" date="2010" name="Nature">
        <title>Genome sequencing and analysis of the model grass Brachypodium distachyon.</title>
        <authorList>
            <consortium name="International Brachypodium Initiative"/>
        </authorList>
    </citation>
    <scope>NUCLEOTIDE SEQUENCE [LARGE SCALE GENOMIC DNA]</scope>
    <source>
        <strain evidence="1 2">Bd21</strain>
    </source>
</reference>
<keyword evidence="3" id="KW-1185">Reference proteome</keyword>
<evidence type="ECO:0000313" key="1">
    <source>
        <dbReference type="EMBL" id="PNT65118.1"/>
    </source>
</evidence>
<sequence>AGISAWIDAPALLHPGTATADSMASRWVSLAFPHGGPRKGIWTTLMLVTWEIWKEQNARVFNNMHTLPHVLIERIKDEGRAWALAGAKHLAIILP</sequence>
<accession>A0A2K2CSW3</accession>
<dbReference type="EnsemblPlants" id="PNT65118">
    <property type="protein sequence ID" value="PNT65118"/>
    <property type="gene ID" value="BRADI_4g37566v3"/>
</dbReference>
<reference evidence="2" key="3">
    <citation type="submission" date="2018-08" db="UniProtKB">
        <authorList>
            <consortium name="EnsemblPlants"/>
        </authorList>
    </citation>
    <scope>IDENTIFICATION</scope>
    <source>
        <strain evidence="2">cv. Bd21</strain>
    </source>
</reference>
<feature type="non-terminal residue" evidence="1">
    <location>
        <position position="1"/>
    </location>
</feature>
<dbReference type="OrthoDB" id="691180at2759"/>
<dbReference type="InParanoid" id="A0A2K2CSW3"/>
<evidence type="ECO:0000313" key="3">
    <source>
        <dbReference type="Proteomes" id="UP000008810"/>
    </source>
</evidence>
<proteinExistence type="predicted"/>
<evidence type="ECO:0000313" key="2">
    <source>
        <dbReference type="EnsemblPlants" id="PNT65118"/>
    </source>
</evidence>